<sequence length="248" mass="28026">MICSVELPIKNLNYSRYLDFDFVIASTCLKYPEYLKYFMDVKTNSPRFTILDNGAFETGKAIEDEEYIALARKLQPNVLVVPDVYKDNVVTGYRATNFFNEWQRNSVNGVELMGVLQGNSWDTLVSMYQILYAPMCKYIGLPYATGIDRYQFLKAHPEIPNVHILGVPTLTEIYGLRLLPNVVSIDSSLPVKCAKDGKIINEVLVSDSYAQPDETGLDLSTLSYNLQMFTALCNGKTNIVPMVEDIIE</sequence>
<reference evidence="1" key="1">
    <citation type="journal article" date="2015" name="Nature">
        <title>Complex archaea that bridge the gap between prokaryotes and eukaryotes.</title>
        <authorList>
            <person name="Spang A."/>
            <person name="Saw J.H."/>
            <person name="Jorgensen S.L."/>
            <person name="Zaremba-Niedzwiedzka K."/>
            <person name="Martijn J."/>
            <person name="Lind A.E."/>
            <person name="van Eijk R."/>
            <person name="Schleper C."/>
            <person name="Guy L."/>
            <person name="Ettema T.J."/>
        </authorList>
    </citation>
    <scope>NUCLEOTIDE SEQUENCE</scope>
</reference>
<protein>
    <submittedName>
        <fullName evidence="1">Uncharacterized protein</fullName>
    </submittedName>
</protein>
<accession>A0A0F9INV5</accession>
<comment type="caution">
    <text evidence="1">The sequence shown here is derived from an EMBL/GenBank/DDBJ whole genome shotgun (WGS) entry which is preliminary data.</text>
</comment>
<gene>
    <name evidence="1" type="ORF">LCGC14_1919930</name>
</gene>
<name>A0A0F9INV5_9ZZZZ</name>
<dbReference type="EMBL" id="LAZR01020428">
    <property type="protein sequence ID" value="KKL88917.1"/>
    <property type="molecule type" value="Genomic_DNA"/>
</dbReference>
<proteinExistence type="predicted"/>
<organism evidence="1">
    <name type="scientific">marine sediment metagenome</name>
    <dbReference type="NCBI Taxonomy" id="412755"/>
    <lineage>
        <taxon>unclassified sequences</taxon>
        <taxon>metagenomes</taxon>
        <taxon>ecological metagenomes</taxon>
    </lineage>
</organism>
<dbReference type="AlphaFoldDB" id="A0A0F9INV5"/>
<evidence type="ECO:0000313" key="1">
    <source>
        <dbReference type="EMBL" id="KKL88917.1"/>
    </source>
</evidence>